<feature type="transmembrane region" description="Helical" evidence="10">
    <location>
        <begin position="129"/>
        <end position="147"/>
    </location>
</feature>
<keyword evidence="8 11" id="KW-0675">Receptor</keyword>
<dbReference type="GO" id="GO:0007165">
    <property type="term" value="P:signal transduction"/>
    <property type="evidence" value="ECO:0007669"/>
    <property type="project" value="UniProtKB-KW"/>
</dbReference>
<keyword evidence="2" id="KW-1003">Cell membrane</keyword>
<comment type="subcellular location">
    <subcellularLocation>
        <location evidence="1">Cell membrane</location>
        <topology evidence="1">Multi-pass membrane protein</topology>
    </subcellularLocation>
</comment>
<evidence type="ECO:0000256" key="10">
    <source>
        <dbReference type="SAM" id="Phobius"/>
    </source>
</evidence>
<feature type="transmembrane region" description="Helical" evidence="10">
    <location>
        <begin position="49"/>
        <end position="75"/>
    </location>
</feature>
<feature type="transmembrane region" description="Helical" evidence="10">
    <location>
        <begin position="12"/>
        <end position="29"/>
    </location>
</feature>
<dbReference type="InterPro" id="IPR004117">
    <property type="entry name" value="7tm6_olfct_rcpt"/>
</dbReference>
<sequence length="254" mass="29353">MIKMIQIRFHTLGFLACMKIFMLSFGQLLSKTLPLKCYSAKWIPFHVMWFYQSFLTSVCIIMPIIAMDLLLMTFISLTHIQFKMLNLEIDRVFRRSERAKKSEIARLVDHHNFLIDFSNRINNTFSTMLLAYIFVFVISMCVEMYKSSANPSFSVFMNAVTYLSAAVFGLIFLFCIPGQNLTDEANNIPNAVYFTDWYRDSKQSTSVLMMISNGQRDISIKAGEVIKINLATSLSTIKTLLSYFMFLRTVVLDE</sequence>
<dbReference type="GO" id="GO:0004984">
    <property type="term" value="F:olfactory receptor activity"/>
    <property type="evidence" value="ECO:0007669"/>
    <property type="project" value="InterPro"/>
</dbReference>
<proteinExistence type="evidence at transcript level"/>
<evidence type="ECO:0000256" key="8">
    <source>
        <dbReference type="ARBA" id="ARBA00023170"/>
    </source>
</evidence>
<keyword evidence="7 10" id="KW-0472">Membrane</keyword>
<dbReference type="PANTHER" id="PTHR21137:SF35">
    <property type="entry name" value="ODORANT RECEPTOR 19A-RELATED"/>
    <property type="match status" value="1"/>
</dbReference>
<evidence type="ECO:0000256" key="6">
    <source>
        <dbReference type="ARBA" id="ARBA00022989"/>
    </source>
</evidence>
<keyword evidence="9" id="KW-0807">Transducer</keyword>
<dbReference type="PANTHER" id="PTHR21137">
    <property type="entry name" value="ODORANT RECEPTOR"/>
    <property type="match status" value="1"/>
</dbReference>
<evidence type="ECO:0000313" key="11">
    <source>
        <dbReference type="EMBL" id="ALR72550.1"/>
    </source>
</evidence>
<evidence type="ECO:0000256" key="1">
    <source>
        <dbReference type="ARBA" id="ARBA00004651"/>
    </source>
</evidence>
<keyword evidence="6 10" id="KW-1133">Transmembrane helix</keyword>
<keyword evidence="3" id="KW-0716">Sensory transduction</keyword>
<name>A0A0S3J3E0_9CUCU</name>
<accession>A0A0S3J3E0</accession>
<evidence type="ECO:0000256" key="7">
    <source>
        <dbReference type="ARBA" id="ARBA00023136"/>
    </source>
</evidence>
<evidence type="ECO:0000256" key="9">
    <source>
        <dbReference type="ARBA" id="ARBA00023224"/>
    </source>
</evidence>
<organism evidence="11">
    <name type="scientific">Colaphellus bowringi</name>
    <dbReference type="NCBI Taxonomy" id="561076"/>
    <lineage>
        <taxon>Eukaryota</taxon>
        <taxon>Metazoa</taxon>
        <taxon>Ecdysozoa</taxon>
        <taxon>Arthropoda</taxon>
        <taxon>Hexapoda</taxon>
        <taxon>Insecta</taxon>
        <taxon>Pterygota</taxon>
        <taxon>Neoptera</taxon>
        <taxon>Endopterygota</taxon>
        <taxon>Coleoptera</taxon>
        <taxon>Polyphaga</taxon>
        <taxon>Cucujiformia</taxon>
        <taxon>Chrysomeloidea</taxon>
        <taxon>Chrysomelidae</taxon>
        <taxon>Chrysomelinae</taxon>
        <taxon>Chrysomelini</taxon>
        <taxon>Colaphellus</taxon>
    </lineage>
</organism>
<dbReference type="GO" id="GO:0005549">
    <property type="term" value="F:odorant binding"/>
    <property type="evidence" value="ECO:0007669"/>
    <property type="project" value="InterPro"/>
</dbReference>
<evidence type="ECO:0000256" key="3">
    <source>
        <dbReference type="ARBA" id="ARBA00022606"/>
    </source>
</evidence>
<keyword evidence="4 10" id="KW-0812">Transmembrane</keyword>
<keyword evidence="5" id="KW-0552">Olfaction</keyword>
<dbReference type="Pfam" id="PF02949">
    <property type="entry name" value="7tm_6"/>
    <property type="match status" value="1"/>
</dbReference>
<dbReference type="AlphaFoldDB" id="A0A0S3J3E0"/>
<reference evidence="11" key="1">
    <citation type="journal article" date="2015" name="BMC Genomics">
        <title>Candidate chemosensory genes identified in Colaphellus bowringi by antennal transcriptome analysis.</title>
        <authorList>
            <person name="Li X.M."/>
            <person name="Zhu X.Y."/>
            <person name="Wang Z.Q."/>
            <person name="Wang Y."/>
            <person name="He P."/>
            <person name="Chen G."/>
            <person name="Sun L."/>
            <person name="Deng D.G."/>
            <person name="Zhang Y.N."/>
        </authorList>
    </citation>
    <scope>NUCLEOTIDE SEQUENCE</scope>
</reference>
<evidence type="ECO:0000256" key="5">
    <source>
        <dbReference type="ARBA" id="ARBA00022725"/>
    </source>
</evidence>
<dbReference type="EMBL" id="KT381544">
    <property type="protein sequence ID" value="ALR72550.1"/>
    <property type="molecule type" value="mRNA"/>
</dbReference>
<feature type="transmembrane region" description="Helical" evidence="10">
    <location>
        <begin position="153"/>
        <end position="176"/>
    </location>
</feature>
<reference evidence="11" key="2">
    <citation type="submission" date="2015-08" db="EMBL/GenBank/DDBJ databases">
        <authorList>
            <person name="Babu N.S."/>
            <person name="Beckwith C.J."/>
            <person name="Beseler K.G."/>
            <person name="Brison A."/>
            <person name="Carone J.V."/>
            <person name="Caskin T.P."/>
            <person name="Diamond M."/>
            <person name="Durham M.E."/>
            <person name="Foxe J.M."/>
            <person name="Go M."/>
            <person name="Henderson B.A."/>
            <person name="Jones I.B."/>
            <person name="McGettigan J.A."/>
            <person name="Micheletti S.J."/>
            <person name="Nasrallah M.E."/>
            <person name="Ortiz D."/>
            <person name="Piller C.R."/>
            <person name="Privatt S.R."/>
            <person name="Schneider S.L."/>
            <person name="Sharp S."/>
            <person name="Smith T.C."/>
            <person name="Stanton J.D."/>
            <person name="Ullery H.E."/>
            <person name="Wilson R.J."/>
            <person name="Serrano M.G."/>
            <person name="Buck G."/>
            <person name="Lee V."/>
            <person name="Wang Y."/>
            <person name="Carvalho R."/>
            <person name="Voegtly L."/>
            <person name="Shi R."/>
            <person name="Duckworth R."/>
            <person name="Johnson A."/>
            <person name="Loviza R."/>
            <person name="Walstead R."/>
            <person name="Shah Z."/>
            <person name="Kiflezghi M."/>
            <person name="Wade K."/>
            <person name="Ball S.L."/>
            <person name="Bradley K.W."/>
            <person name="Asai D.J."/>
            <person name="Bowman C.A."/>
            <person name="Russell D.A."/>
            <person name="Pope W.H."/>
            <person name="Jacobs-Sera D."/>
            <person name="Hendrix R.W."/>
            <person name="Hatfull G.F."/>
        </authorList>
    </citation>
    <scope>NUCLEOTIDE SEQUENCE</scope>
</reference>
<protein>
    <submittedName>
        <fullName evidence="11">Odorant receptor OR5</fullName>
    </submittedName>
</protein>
<evidence type="ECO:0000256" key="4">
    <source>
        <dbReference type="ARBA" id="ARBA00022692"/>
    </source>
</evidence>
<dbReference type="GO" id="GO:0005886">
    <property type="term" value="C:plasma membrane"/>
    <property type="evidence" value="ECO:0007669"/>
    <property type="project" value="UniProtKB-SubCell"/>
</dbReference>
<evidence type="ECO:0000256" key="2">
    <source>
        <dbReference type="ARBA" id="ARBA00022475"/>
    </source>
</evidence>